<reference evidence="5 6" key="1">
    <citation type="submission" date="2019-06" db="EMBL/GenBank/DDBJ databases">
        <title>Whole genome sequence for Rhodospirillaceae sp. R148.</title>
        <authorList>
            <person name="Wang G."/>
        </authorList>
    </citation>
    <scope>NUCLEOTIDE SEQUENCE [LARGE SCALE GENOMIC DNA]</scope>
    <source>
        <strain evidence="5 6">R148</strain>
    </source>
</reference>
<dbReference type="EMBL" id="VHSH01000002">
    <property type="protein sequence ID" value="TQV82351.1"/>
    <property type="molecule type" value="Genomic_DNA"/>
</dbReference>
<evidence type="ECO:0000313" key="6">
    <source>
        <dbReference type="Proteomes" id="UP000315252"/>
    </source>
</evidence>
<dbReference type="InterPro" id="IPR008920">
    <property type="entry name" value="TF_FadR/GntR_C"/>
</dbReference>
<dbReference type="Gene3D" id="1.20.120.530">
    <property type="entry name" value="GntR ligand-binding domain-like"/>
    <property type="match status" value="1"/>
</dbReference>
<keyword evidence="1" id="KW-0805">Transcription regulation</keyword>
<dbReference type="GO" id="GO:0003700">
    <property type="term" value="F:DNA-binding transcription factor activity"/>
    <property type="evidence" value="ECO:0007669"/>
    <property type="project" value="InterPro"/>
</dbReference>
<evidence type="ECO:0000256" key="1">
    <source>
        <dbReference type="ARBA" id="ARBA00023015"/>
    </source>
</evidence>
<dbReference type="AlphaFoldDB" id="A0A545TYS3"/>
<keyword evidence="2" id="KW-0238">DNA-binding</keyword>
<dbReference type="OrthoDB" id="7347280at2"/>
<keyword evidence="6" id="KW-1185">Reference proteome</keyword>
<dbReference type="SMART" id="SM00345">
    <property type="entry name" value="HTH_GNTR"/>
    <property type="match status" value="1"/>
</dbReference>
<dbReference type="PANTHER" id="PTHR43537:SF5">
    <property type="entry name" value="UXU OPERON TRANSCRIPTIONAL REGULATOR"/>
    <property type="match status" value="1"/>
</dbReference>
<dbReference type="InterPro" id="IPR011711">
    <property type="entry name" value="GntR_C"/>
</dbReference>
<evidence type="ECO:0000259" key="4">
    <source>
        <dbReference type="PROSITE" id="PS50949"/>
    </source>
</evidence>
<protein>
    <submittedName>
        <fullName evidence="5">FadR family transcriptional regulator</fullName>
    </submittedName>
</protein>
<name>A0A545TYS3_9PROT</name>
<dbReference type="CDD" id="cd07377">
    <property type="entry name" value="WHTH_GntR"/>
    <property type="match status" value="1"/>
</dbReference>
<gene>
    <name evidence="5" type="ORF">FKG95_06360</name>
</gene>
<dbReference type="SMART" id="SM00895">
    <property type="entry name" value="FCD"/>
    <property type="match status" value="1"/>
</dbReference>
<dbReference type="InterPro" id="IPR036388">
    <property type="entry name" value="WH-like_DNA-bd_sf"/>
</dbReference>
<dbReference type="PANTHER" id="PTHR43537">
    <property type="entry name" value="TRANSCRIPTIONAL REGULATOR, GNTR FAMILY"/>
    <property type="match status" value="1"/>
</dbReference>
<dbReference type="Gene3D" id="1.10.10.10">
    <property type="entry name" value="Winged helix-like DNA-binding domain superfamily/Winged helix DNA-binding domain"/>
    <property type="match status" value="1"/>
</dbReference>
<dbReference type="SUPFAM" id="SSF46785">
    <property type="entry name" value="Winged helix' DNA-binding domain"/>
    <property type="match status" value="1"/>
</dbReference>
<dbReference type="Proteomes" id="UP000315252">
    <property type="component" value="Unassembled WGS sequence"/>
</dbReference>
<dbReference type="Pfam" id="PF00392">
    <property type="entry name" value="GntR"/>
    <property type="match status" value="1"/>
</dbReference>
<comment type="caution">
    <text evidence="5">The sequence shown here is derived from an EMBL/GenBank/DDBJ whole genome shotgun (WGS) entry which is preliminary data.</text>
</comment>
<proteinExistence type="predicted"/>
<dbReference type="PROSITE" id="PS50949">
    <property type="entry name" value="HTH_GNTR"/>
    <property type="match status" value="1"/>
</dbReference>
<evidence type="ECO:0000313" key="5">
    <source>
        <dbReference type="EMBL" id="TQV82351.1"/>
    </source>
</evidence>
<dbReference type="InterPro" id="IPR000524">
    <property type="entry name" value="Tscrpt_reg_HTH_GntR"/>
</dbReference>
<dbReference type="PRINTS" id="PR00035">
    <property type="entry name" value="HTHGNTR"/>
</dbReference>
<evidence type="ECO:0000256" key="3">
    <source>
        <dbReference type="ARBA" id="ARBA00023163"/>
    </source>
</evidence>
<dbReference type="Pfam" id="PF07729">
    <property type="entry name" value="FCD"/>
    <property type="match status" value="1"/>
</dbReference>
<feature type="domain" description="HTH gntR-type" evidence="4">
    <location>
        <begin position="14"/>
        <end position="82"/>
    </location>
</feature>
<sequence>MSGRANAGQSTLRSSNSSLALERLREMLDQDLSATDRQLPTERELSETLGVGRRAVRRALEVLESEGRIWRRQGSGTYVGPAPDKSGPVIDGLSSRSNFFEVMEVRLRIEPALAQLAALRATEDDIRHLRDLTRKISEAQDADSRELWDSALHRYIAQTAGNTLFLALFNIVDKVRQDPAWHHVREMARSQESRVLYTDQHDTIVAAIERRDPAGAEAAARQHILSLHERLLAVTAGGLSHAS</sequence>
<dbReference type="InterPro" id="IPR036390">
    <property type="entry name" value="WH_DNA-bd_sf"/>
</dbReference>
<evidence type="ECO:0000256" key="2">
    <source>
        <dbReference type="ARBA" id="ARBA00023125"/>
    </source>
</evidence>
<keyword evidence="3" id="KW-0804">Transcription</keyword>
<dbReference type="SUPFAM" id="SSF48008">
    <property type="entry name" value="GntR ligand-binding domain-like"/>
    <property type="match status" value="1"/>
</dbReference>
<organism evidence="5 6">
    <name type="scientific">Denitrobaculum tricleocarpae</name>
    <dbReference type="NCBI Taxonomy" id="2591009"/>
    <lineage>
        <taxon>Bacteria</taxon>
        <taxon>Pseudomonadati</taxon>
        <taxon>Pseudomonadota</taxon>
        <taxon>Alphaproteobacteria</taxon>
        <taxon>Rhodospirillales</taxon>
        <taxon>Rhodospirillaceae</taxon>
        <taxon>Denitrobaculum</taxon>
    </lineage>
</organism>
<accession>A0A545TYS3</accession>
<dbReference type="GO" id="GO:0003677">
    <property type="term" value="F:DNA binding"/>
    <property type="evidence" value="ECO:0007669"/>
    <property type="project" value="UniProtKB-KW"/>
</dbReference>